<dbReference type="AlphaFoldDB" id="A0A0L0EZ39"/>
<evidence type="ECO:0000313" key="1">
    <source>
        <dbReference type="EMBL" id="KNC69671.1"/>
    </source>
</evidence>
<dbReference type="Proteomes" id="UP000054560">
    <property type="component" value="Unassembled WGS sequence"/>
</dbReference>
<gene>
    <name evidence="1" type="ORF">SARC_17813</name>
</gene>
<protein>
    <submittedName>
        <fullName evidence="1">Uncharacterized protein</fullName>
    </submittedName>
</protein>
<reference evidence="1 2" key="1">
    <citation type="submission" date="2011-02" db="EMBL/GenBank/DDBJ databases">
        <title>The Genome Sequence of Sphaeroforma arctica JP610.</title>
        <authorList>
            <consortium name="The Broad Institute Genome Sequencing Platform"/>
            <person name="Russ C."/>
            <person name="Cuomo C."/>
            <person name="Young S.K."/>
            <person name="Zeng Q."/>
            <person name="Gargeya S."/>
            <person name="Alvarado L."/>
            <person name="Berlin A."/>
            <person name="Chapman S.B."/>
            <person name="Chen Z."/>
            <person name="Freedman E."/>
            <person name="Gellesch M."/>
            <person name="Goldberg J."/>
            <person name="Griggs A."/>
            <person name="Gujja S."/>
            <person name="Heilman E."/>
            <person name="Heiman D."/>
            <person name="Howarth C."/>
            <person name="Mehta T."/>
            <person name="Neiman D."/>
            <person name="Pearson M."/>
            <person name="Roberts A."/>
            <person name="Saif S."/>
            <person name="Shea T."/>
            <person name="Shenoy N."/>
            <person name="Sisk P."/>
            <person name="Stolte C."/>
            <person name="Sykes S."/>
            <person name="White J."/>
            <person name="Yandava C."/>
            <person name="Burger G."/>
            <person name="Gray M.W."/>
            <person name="Holland P.W.H."/>
            <person name="King N."/>
            <person name="Lang F.B.F."/>
            <person name="Roger A.J."/>
            <person name="Ruiz-Trillo I."/>
            <person name="Haas B."/>
            <person name="Nusbaum C."/>
            <person name="Birren B."/>
        </authorList>
    </citation>
    <scope>NUCLEOTIDE SEQUENCE [LARGE SCALE GENOMIC DNA]</scope>
    <source>
        <strain evidence="1 2">JP610</strain>
    </source>
</reference>
<proteinExistence type="predicted"/>
<name>A0A0L0EZ39_9EUKA</name>
<dbReference type="GeneID" id="25918317"/>
<keyword evidence="2" id="KW-1185">Reference proteome</keyword>
<dbReference type="EMBL" id="KQ253813">
    <property type="protein sequence ID" value="KNC69671.1"/>
    <property type="molecule type" value="Genomic_DNA"/>
</dbReference>
<evidence type="ECO:0000313" key="2">
    <source>
        <dbReference type="Proteomes" id="UP000054560"/>
    </source>
</evidence>
<accession>A0A0L0EZ39</accession>
<sequence>MDTSGRVLRFLARICGALERISSSNRDSDRRYTCSSLLTLWASANRMAQCDGLECDELVCDGLVCDGLMCEELMSDGLIRDGLMRDGLMCEGLMCDGLMCDGLMCDAIRAMY</sequence>
<dbReference type="OrthoDB" id="8069108at2759"/>
<organism evidence="1 2">
    <name type="scientific">Sphaeroforma arctica JP610</name>
    <dbReference type="NCBI Taxonomy" id="667725"/>
    <lineage>
        <taxon>Eukaryota</taxon>
        <taxon>Ichthyosporea</taxon>
        <taxon>Ichthyophonida</taxon>
        <taxon>Sphaeroforma</taxon>
    </lineage>
</organism>
<dbReference type="RefSeq" id="XP_014143573.1">
    <property type="nucleotide sequence ID" value="XM_014288098.1"/>
</dbReference>